<comment type="pathway">
    <text evidence="2">Amino-acid biosynthesis; L-proline biosynthesis; L-glutamate 5-semialdehyde from L-ornithine: step 1/1.</text>
</comment>
<name>A0A1G2H4X7_9BACT</name>
<dbReference type="AlphaFoldDB" id="A0A1G2H4X7"/>
<evidence type="ECO:0000256" key="5">
    <source>
        <dbReference type="ARBA" id="ARBA00022679"/>
    </source>
</evidence>
<organism evidence="9 10">
    <name type="scientific">Candidatus Spechtbacteria bacterium RIFCSPHIGHO2_01_FULL_43_30</name>
    <dbReference type="NCBI Taxonomy" id="1802158"/>
    <lineage>
        <taxon>Bacteria</taxon>
        <taxon>Candidatus Spechtiibacteriota</taxon>
    </lineage>
</organism>
<evidence type="ECO:0000256" key="6">
    <source>
        <dbReference type="ARBA" id="ARBA00022898"/>
    </source>
</evidence>
<dbReference type="InterPro" id="IPR005814">
    <property type="entry name" value="Aminotrans_3"/>
</dbReference>
<dbReference type="InterPro" id="IPR049704">
    <property type="entry name" value="Aminotrans_3_PPA_site"/>
</dbReference>
<reference evidence="9 10" key="1">
    <citation type="journal article" date="2016" name="Nat. Commun.">
        <title>Thousands of microbial genomes shed light on interconnected biogeochemical processes in an aquifer system.</title>
        <authorList>
            <person name="Anantharaman K."/>
            <person name="Brown C.T."/>
            <person name="Hug L.A."/>
            <person name="Sharon I."/>
            <person name="Castelle C.J."/>
            <person name="Probst A.J."/>
            <person name="Thomas B.C."/>
            <person name="Singh A."/>
            <person name="Wilkins M.J."/>
            <person name="Karaoz U."/>
            <person name="Brodie E.L."/>
            <person name="Williams K.H."/>
            <person name="Hubbard S.S."/>
            <person name="Banfield J.F."/>
        </authorList>
    </citation>
    <scope>NUCLEOTIDE SEQUENCE [LARGE SCALE GENOMIC DNA]</scope>
</reference>
<dbReference type="PROSITE" id="PS00600">
    <property type="entry name" value="AA_TRANSFER_CLASS_3"/>
    <property type="match status" value="1"/>
</dbReference>
<dbReference type="Proteomes" id="UP000177932">
    <property type="component" value="Unassembled WGS sequence"/>
</dbReference>
<dbReference type="PANTHER" id="PTHR11986:SF18">
    <property type="entry name" value="ORNITHINE AMINOTRANSFERASE, MITOCHONDRIAL"/>
    <property type="match status" value="1"/>
</dbReference>
<keyword evidence="4" id="KW-0032">Aminotransferase</keyword>
<comment type="caution">
    <text evidence="9">The sequence shown here is derived from an EMBL/GenBank/DDBJ whole genome shotgun (WGS) entry which is preliminary data.</text>
</comment>
<evidence type="ECO:0000256" key="2">
    <source>
        <dbReference type="ARBA" id="ARBA00004998"/>
    </source>
</evidence>
<dbReference type="PIRSF" id="PIRSF000521">
    <property type="entry name" value="Transaminase_4ab_Lys_Orn"/>
    <property type="match status" value="1"/>
</dbReference>
<dbReference type="Gene3D" id="3.40.640.10">
    <property type="entry name" value="Type I PLP-dependent aspartate aminotransferase-like (Major domain)"/>
    <property type="match status" value="1"/>
</dbReference>
<evidence type="ECO:0000256" key="7">
    <source>
        <dbReference type="ARBA" id="ARBA00030587"/>
    </source>
</evidence>
<dbReference type="NCBIfam" id="TIGR01885">
    <property type="entry name" value="Orn_aminotrans"/>
    <property type="match status" value="1"/>
</dbReference>
<sequence length="412" mass="44994">MTRSGNIIDSIKKGTPNHYQPLPVVLSEGDGCWVKDVAGKSYLDMLSCYSAVNLGYKHPKLTKAITTQLDTGLTACSNAVYNDKQIFNTKLAEFCGYDKALVMNTGAEAVETFIKLARKWRSLNRVRVGGIGDTAEDDAEIIVCANNFHGRTTTIISFSSELLYREGFGPQTPGFRIIPYGDIKALEQAINFKTAAFLVEPIQGEGGINIPPQGYLSEAKQICAQKGVLFALDEIQTGFGRTGKMFAWEHEDAKPDVLILGKSLGSYIPVSAVLADKEKMDAVFTPGTHGSTFADNPLACAIGIAVLEVFSAEGSKLLANVSKNGRWFTKQLKGIKNPHIKEVRGRGLFVGVELLPEAGGARRFCEALVQLKPSGIICKETHKNVIRFAPPLIIAREELEWAVDRIRQVLEN</sequence>
<dbReference type="UniPathway" id="UPA00098">
    <property type="reaction ID" value="UER00358"/>
</dbReference>
<dbReference type="InterPro" id="IPR015421">
    <property type="entry name" value="PyrdxlP-dep_Trfase_major"/>
</dbReference>
<keyword evidence="5" id="KW-0808">Transferase</keyword>
<dbReference type="GO" id="GO:0004587">
    <property type="term" value="F:ornithine aminotransferase activity"/>
    <property type="evidence" value="ECO:0007669"/>
    <property type="project" value="UniProtKB-EC"/>
</dbReference>
<dbReference type="SUPFAM" id="SSF53383">
    <property type="entry name" value="PLP-dependent transferases"/>
    <property type="match status" value="1"/>
</dbReference>
<dbReference type="InterPro" id="IPR015424">
    <property type="entry name" value="PyrdxlP-dep_Trfase"/>
</dbReference>
<dbReference type="EMBL" id="MHOD01000028">
    <property type="protein sequence ID" value="OGZ57552.1"/>
    <property type="molecule type" value="Genomic_DNA"/>
</dbReference>
<evidence type="ECO:0000256" key="8">
    <source>
        <dbReference type="RuleBase" id="RU003560"/>
    </source>
</evidence>
<dbReference type="GO" id="GO:0055129">
    <property type="term" value="P:L-proline biosynthetic process"/>
    <property type="evidence" value="ECO:0007669"/>
    <property type="project" value="UniProtKB-UniPathway"/>
</dbReference>
<evidence type="ECO:0000313" key="10">
    <source>
        <dbReference type="Proteomes" id="UP000177932"/>
    </source>
</evidence>
<proteinExistence type="inferred from homology"/>
<protein>
    <recommendedName>
        <fullName evidence="3">ornithine aminotransferase</fullName>
        <ecNumber evidence="3">2.6.1.13</ecNumber>
    </recommendedName>
    <alternativeName>
        <fullName evidence="7">Ornithine--oxo-acid aminotransferase</fullName>
    </alternativeName>
</protein>
<dbReference type="PANTHER" id="PTHR11986">
    <property type="entry name" value="AMINOTRANSFERASE CLASS III"/>
    <property type="match status" value="1"/>
</dbReference>
<gene>
    <name evidence="9" type="ORF">A2827_03010</name>
</gene>
<evidence type="ECO:0000256" key="1">
    <source>
        <dbReference type="ARBA" id="ARBA00001933"/>
    </source>
</evidence>
<dbReference type="GO" id="GO:0042802">
    <property type="term" value="F:identical protein binding"/>
    <property type="evidence" value="ECO:0007669"/>
    <property type="project" value="TreeGrafter"/>
</dbReference>
<comment type="similarity">
    <text evidence="8">Belongs to the class-III pyridoxal-phosphate-dependent aminotransferase family.</text>
</comment>
<comment type="cofactor">
    <cofactor evidence="1">
        <name>pyridoxal 5'-phosphate</name>
        <dbReference type="ChEBI" id="CHEBI:597326"/>
    </cofactor>
</comment>
<dbReference type="Gene3D" id="3.90.1150.10">
    <property type="entry name" value="Aspartate Aminotransferase, domain 1"/>
    <property type="match status" value="1"/>
</dbReference>
<accession>A0A1G2H4X7</accession>
<dbReference type="STRING" id="1802158.A2827_03010"/>
<dbReference type="Pfam" id="PF00202">
    <property type="entry name" value="Aminotran_3"/>
    <property type="match status" value="1"/>
</dbReference>
<dbReference type="FunFam" id="3.40.640.10:FF:000011">
    <property type="entry name" value="Ornithine aminotransferase"/>
    <property type="match status" value="1"/>
</dbReference>
<evidence type="ECO:0000256" key="3">
    <source>
        <dbReference type="ARBA" id="ARBA00012924"/>
    </source>
</evidence>
<evidence type="ECO:0000313" key="9">
    <source>
        <dbReference type="EMBL" id="OGZ57552.1"/>
    </source>
</evidence>
<dbReference type="InterPro" id="IPR010164">
    <property type="entry name" value="Orn_aminotrans"/>
</dbReference>
<evidence type="ECO:0000256" key="4">
    <source>
        <dbReference type="ARBA" id="ARBA00022576"/>
    </source>
</evidence>
<dbReference type="EC" id="2.6.1.13" evidence="3"/>
<dbReference type="CDD" id="cd00610">
    <property type="entry name" value="OAT_like"/>
    <property type="match status" value="1"/>
</dbReference>
<keyword evidence="6 8" id="KW-0663">Pyridoxal phosphate</keyword>
<dbReference type="InterPro" id="IPR050103">
    <property type="entry name" value="Class-III_PLP-dep_AT"/>
</dbReference>
<dbReference type="GO" id="GO:0030170">
    <property type="term" value="F:pyridoxal phosphate binding"/>
    <property type="evidence" value="ECO:0007669"/>
    <property type="project" value="InterPro"/>
</dbReference>
<dbReference type="InterPro" id="IPR015422">
    <property type="entry name" value="PyrdxlP-dep_Trfase_small"/>
</dbReference>